<organism evidence="2 3">
    <name type="scientific">Quercus lobata</name>
    <name type="common">Valley oak</name>
    <dbReference type="NCBI Taxonomy" id="97700"/>
    <lineage>
        <taxon>Eukaryota</taxon>
        <taxon>Viridiplantae</taxon>
        <taxon>Streptophyta</taxon>
        <taxon>Embryophyta</taxon>
        <taxon>Tracheophyta</taxon>
        <taxon>Spermatophyta</taxon>
        <taxon>Magnoliopsida</taxon>
        <taxon>eudicotyledons</taxon>
        <taxon>Gunneridae</taxon>
        <taxon>Pentapetalae</taxon>
        <taxon>rosids</taxon>
        <taxon>fabids</taxon>
        <taxon>Fagales</taxon>
        <taxon>Fagaceae</taxon>
        <taxon>Quercus</taxon>
    </lineage>
</organism>
<name>A0A7N2LL96_QUELO</name>
<dbReference type="EMBL" id="LRBV02000004">
    <property type="status" value="NOT_ANNOTATED_CDS"/>
    <property type="molecule type" value="Genomic_DNA"/>
</dbReference>
<dbReference type="InterPro" id="IPR011009">
    <property type="entry name" value="Kinase-like_dom_sf"/>
</dbReference>
<accession>A0A7N2LL96</accession>
<dbReference type="InterPro" id="IPR050823">
    <property type="entry name" value="Plant_Ser_Thr_Prot_Kinase"/>
</dbReference>
<dbReference type="OMA" id="DEVCTIA"/>
<dbReference type="AlphaFoldDB" id="A0A7N2LL96"/>
<evidence type="ECO:0000313" key="3">
    <source>
        <dbReference type="Proteomes" id="UP000594261"/>
    </source>
</evidence>
<feature type="domain" description="Protein kinase" evidence="1">
    <location>
        <begin position="22"/>
        <end position="211"/>
    </location>
</feature>
<dbReference type="GO" id="GO:0005524">
    <property type="term" value="F:ATP binding"/>
    <property type="evidence" value="ECO:0007669"/>
    <property type="project" value="InterPro"/>
</dbReference>
<dbReference type="Gene3D" id="1.10.510.10">
    <property type="entry name" value="Transferase(Phosphotransferase) domain 1"/>
    <property type="match status" value="1"/>
</dbReference>
<reference evidence="2" key="2">
    <citation type="submission" date="2021-01" db="UniProtKB">
        <authorList>
            <consortium name="EnsemblPlants"/>
        </authorList>
    </citation>
    <scope>IDENTIFICATION</scope>
</reference>
<dbReference type="InParanoid" id="A0A7N2LL96"/>
<reference evidence="2 3" key="1">
    <citation type="journal article" date="2016" name="G3 (Bethesda)">
        <title>First Draft Assembly and Annotation of the Genome of a California Endemic Oak Quercus lobata Nee (Fagaceae).</title>
        <authorList>
            <person name="Sork V.L."/>
            <person name="Fitz-Gibbon S.T."/>
            <person name="Puiu D."/>
            <person name="Crepeau M."/>
            <person name="Gugger P.F."/>
            <person name="Sherman R."/>
            <person name="Stevens K."/>
            <person name="Langley C.H."/>
            <person name="Pellegrini M."/>
            <person name="Salzberg S.L."/>
        </authorList>
    </citation>
    <scope>NUCLEOTIDE SEQUENCE [LARGE SCALE GENOMIC DNA]</scope>
    <source>
        <strain evidence="2 3">cv. SW786</strain>
    </source>
</reference>
<evidence type="ECO:0000259" key="1">
    <source>
        <dbReference type="PROSITE" id="PS50011"/>
    </source>
</evidence>
<keyword evidence="3" id="KW-1185">Reference proteome</keyword>
<dbReference type="EnsemblPlants" id="QL04p090644:mrna">
    <property type="protein sequence ID" value="QL04p090644:mrna"/>
    <property type="gene ID" value="QL04p090644"/>
</dbReference>
<dbReference type="Proteomes" id="UP000594261">
    <property type="component" value="Chromosome 4"/>
</dbReference>
<dbReference type="SUPFAM" id="SSF56112">
    <property type="entry name" value="Protein kinase-like (PK-like)"/>
    <property type="match status" value="1"/>
</dbReference>
<dbReference type="Gene3D" id="3.30.200.20">
    <property type="entry name" value="Phosphorylase Kinase, domain 1"/>
    <property type="match status" value="1"/>
</dbReference>
<proteinExistence type="predicted"/>
<sequence length="211" mass="24322">MEIDGKPKKLSWRDLEVLTDSFCKENFIVNVQFGKLYRGKTPDAQKLTVKIWWLPSDEVCTIALGDGAIVDRLERELLVLTNPDLGNHPNLVKLIGYCCEDQGSHYGVVYDVRSKDYLLNLIEKENAAALGVARVLEHLHERNYLVCNVHPTHVILDQDSNPVLLDFSLRPDRTIVKRYPCTVYYGYDGYVDPLFVHNGIYEKRKNWENLN</sequence>
<dbReference type="InterPro" id="IPR000719">
    <property type="entry name" value="Prot_kinase_dom"/>
</dbReference>
<dbReference type="Gramene" id="QL04p090644:mrna">
    <property type="protein sequence ID" value="QL04p090644:mrna"/>
    <property type="gene ID" value="QL04p090644"/>
</dbReference>
<protein>
    <recommendedName>
        <fullName evidence="1">Protein kinase domain-containing protein</fullName>
    </recommendedName>
</protein>
<evidence type="ECO:0000313" key="2">
    <source>
        <dbReference type="EnsemblPlants" id="QL04p090644:mrna"/>
    </source>
</evidence>
<dbReference type="GO" id="GO:0004672">
    <property type="term" value="F:protein kinase activity"/>
    <property type="evidence" value="ECO:0007669"/>
    <property type="project" value="InterPro"/>
</dbReference>
<dbReference type="PROSITE" id="PS50011">
    <property type="entry name" value="PROTEIN_KINASE_DOM"/>
    <property type="match status" value="1"/>
</dbReference>
<dbReference type="PANTHER" id="PTHR45621">
    <property type="entry name" value="OS01G0588500 PROTEIN-RELATED"/>
    <property type="match status" value="1"/>
</dbReference>